<feature type="signal peptide" evidence="1">
    <location>
        <begin position="1"/>
        <end position="21"/>
    </location>
</feature>
<reference evidence="3" key="1">
    <citation type="journal article" date="2020" name="Nat. Commun.">
        <title>Genome assembly of wild tea tree DASZ reveals pedigree and selection history of tea varieties.</title>
        <authorList>
            <person name="Zhang W."/>
            <person name="Zhang Y."/>
            <person name="Qiu H."/>
            <person name="Guo Y."/>
            <person name="Wan H."/>
            <person name="Zhang X."/>
            <person name="Scossa F."/>
            <person name="Alseekh S."/>
            <person name="Zhang Q."/>
            <person name="Wang P."/>
            <person name="Xu L."/>
            <person name="Schmidt M.H."/>
            <person name="Jia X."/>
            <person name="Li D."/>
            <person name="Zhu A."/>
            <person name="Guo F."/>
            <person name="Chen W."/>
            <person name="Ni D."/>
            <person name="Usadel B."/>
            <person name="Fernie A.R."/>
            <person name="Wen W."/>
        </authorList>
    </citation>
    <scope>NUCLEOTIDE SEQUENCE [LARGE SCALE GENOMIC DNA]</scope>
    <source>
        <strain evidence="3">cv. G240</strain>
    </source>
</reference>
<keyword evidence="3" id="KW-1185">Reference proteome</keyword>
<comment type="caution">
    <text evidence="2">The sequence shown here is derived from an EMBL/GenBank/DDBJ whole genome shotgun (WGS) entry which is preliminary data.</text>
</comment>
<sequence>MAAKKFTTILILTTVALVVMGSAITGKALSDCAKNCMPTCLAEEDTTMSDCENSCESFCETQGSNSPVNIFGTGKRTPKFDAKLYKEQLHAKLNAAGAKKV</sequence>
<keyword evidence="1" id="KW-0732">Signal</keyword>
<feature type="chain" id="PRO_5029847914" evidence="1">
    <location>
        <begin position="22"/>
        <end position="101"/>
    </location>
</feature>
<reference evidence="2 3" key="2">
    <citation type="submission" date="2020-07" db="EMBL/GenBank/DDBJ databases">
        <title>Genome assembly of wild tea tree DASZ reveals pedigree and selection history of tea varieties.</title>
        <authorList>
            <person name="Zhang W."/>
        </authorList>
    </citation>
    <scope>NUCLEOTIDE SEQUENCE [LARGE SCALE GENOMIC DNA]</scope>
    <source>
        <strain evidence="3">cv. G240</strain>
        <tissue evidence="2">Leaf</tissue>
    </source>
</reference>
<dbReference type="Proteomes" id="UP000593564">
    <property type="component" value="Unassembled WGS sequence"/>
</dbReference>
<gene>
    <name evidence="2" type="ORF">HYC85_013341</name>
</gene>
<protein>
    <submittedName>
        <fullName evidence="2">Uncharacterized protein</fullName>
    </submittedName>
</protein>
<proteinExistence type="predicted"/>
<evidence type="ECO:0000313" key="3">
    <source>
        <dbReference type="Proteomes" id="UP000593564"/>
    </source>
</evidence>
<organism evidence="2 3">
    <name type="scientific">Camellia sinensis</name>
    <name type="common">Tea plant</name>
    <name type="synonym">Thea sinensis</name>
    <dbReference type="NCBI Taxonomy" id="4442"/>
    <lineage>
        <taxon>Eukaryota</taxon>
        <taxon>Viridiplantae</taxon>
        <taxon>Streptophyta</taxon>
        <taxon>Embryophyta</taxon>
        <taxon>Tracheophyta</taxon>
        <taxon>Spermatophyta</taxon>
        <taxon>Magnoliopsida</taxon>
        <taxon>eudicotyledons</taxon>
        <taxon>Gunneridae</taxon>
        <taxon>Pentapetalae</taxon>
        <taxon>asterids</taxon>
        <taxon>Ericales</taxon>
        <taxon>Theaceae</taxon>
        <taxon>Camellia</taxon>
    </lineage>
</organism>
<dbReference type="EMBL" id="JACBKZ010000006">
    <property type="protein sequence ID" value="KAF5947384.1"/>
    <property type="molecule type" value="Genomic_DNA"/>
</dbReference>
<dbReference type="AlphaFoldDB" id="A0A7J7H6A5"/>
<evidence type="ECO:0000256" key="1">
    <source>
        <dbReference type="SAM" id="SignalP"/>
    </source>
</evidence>
<name>A0A7J7H6A5_CAMSI</name>
<evidence type="ECO:0000313" key="2">
    <source>
        <dbReference type="EMBL" id="KAF5947384.1"/>
    </source>
</evidence>
<accession>A0A7J7H6A5</accession>